<gene>
    <name evidence="2" type="ORF">PENTCL1PPCAC_17491</name>
</gene>
<keyword evidence="3" id="KW-1185">Reference proteome</keyword>
<accession>A0AAV5TLU1</accession>
<evidence type="ECO:0000256" key="1">
    <source>
        <dbReference type="SAM" id="MobiDB-lite"/>
    </source>
</evidence>
<name>A0AAV5TLU1_9BILA</name>
<reference evidence="2" key="1">
    <citation type="submission" date="2023-10" db="EMBL/GenBank/DDBJ databases">
        <title>Genome assembly of Pristionchus species.</title>
        <authorList>
            <person name="Yoshida K."/>
            <person name="Sommer R.J."/>
        </authorList>
    </citation>
    <scope>NUCLEOTIDE SEQUENCE</scope>
    <source>
        <strain evidence="2">RS0144</strain>
    </source>
</reference>
<organism evidence="2 3">
    <name type="scientific">Pristionchus entomophagus</name>
    <dbReference type="NCBI Taxonomy" id="358040"/>
    <lineage>
        <taxon>Eukaryota</taxon>
        <taxon>Metazoa</taxon>
        <taxon>Ecdysozoa</taxon>
        <taxon>Nematoda</taxon>
        <taxon>Chromadorea</taxon>
        <taxon>Rhabditida</taxon>
        <taxon>Rhabditina</taxon>
        <taxon>Diplogasteromorpha</taxon>
        <taxon>Diplogasteroidea</taxon>
        <taxon>Neodiplogasteridae</taxon>
        <taxon>Pristionchus</taxon>
    </lineage>
</organism>
<protein>
    <recommendedName>
        <fullName evidence="4">Ribosomal protein</fullName>
    </recommendedName>
</protein>
<dbReference type="AlphaFoldDB" id="A0AAV5TLU1"/>
<comment type="caution">
    <text evidence="2">The sequence shown here is derived from an EMBL/GenBank/DDBJ whole genome shotgun (WGS) entry which is preliminary data.</text>
</comment>
<feature type="region of interest" description="Disordered" evidence="1">
    <location>
        <begin position="78"/>
        <end position="97"/>
    </location>
</feature>
<evidence type="ECO:0000313" key="3">
    <source>
        <dbReference type="Proteomes" id="UP001432027"/>
    </source>
</evidence>
<evidence type="ECO:0000313" key="2">
    <source>
        <dbReference type="EMBL" id="GMS95316.1"/>
    </source>
</evidence>
<dbReference type="Proteomes" id="UP001432027">
    <property type="component" value="Unassembled WGS sequence"/>
</dbReference>
<feature type="non-terminal residue" evidence="2">
    <location>
        <position position="1"/>
    </location>
</feature>
<dbReference type="EMBL" id="BTSX01000004">
    <property type="protein sequence ID" value="GMS95316.1"/>
    <property type="molecule type" value="Genomic_DNA"/>
</dbReference>
<proteinExistence type="predicted"/>
<evidence type="ECO:0008006" key="4">
    <source>
        <dbReference type="Google" id="ProtNLM"/>
    </source>
</evidence>
<sequence>HLLLFSSPTLIFSSSTESFRCSPSVSSLFSPLHSSSPPLFLSSPMKSAKDQAILPLKDQEKEPRLKLFWMLSLRDRASRDQEGKGVELNRWKEVESQ</sequence>